<dbReference type="EMBL" id="CP001097">
    <property type="protein sequence ID" value="ACD90513.1"/>
    <property type="molecule type" value="Genomic_DNA"/>
</dbReference>
<dbReference type="RefSeq" id="WP_012466390.1">
    <property type="nucleotide sequence ID" value="NC_010803.1"/>
</dbReference>
<organism evidence="2 3">
    <name type="scientific">Chlorobium limicola (strain DSM 245 / NBRC 103803 / 6330)</name>
    <dbReference type="NCBI Taxonomy" id="290315"/>
    <lineage>
        <taxon>Bacteria</taxon>
        <taxon>Pseudomonadati</taxon>
        <taxon>Chlorobiota</taxon>
        <taxon>Chlorobiia</taxon>
        <taxon>Chlorobiales</taxon>
        <taxon>Chlorobiaceae</taxon>
        <taxon>Chlorobium/Pelodictyon group</taxon>
        <taxon>Chlorobium</taxon>
    </lineage>
</organism>
<dbReference type="HOGENOM" id="CLU_1882044_0_0_10"/>
<gene>
    <name evidence="2" type="ordered locus">Clim_1454</name>
</gene>
<dbReference type="KEGG" id="cli:Clim_1454"/>
<dbReference type="PANTHER" id="PTHR43566:SF2">
    <property type="entry name" value="DUF4143 DOMAIN-CONTAINING PROTEIN"/>
    <property type="match status" value="1"/>
</dbReference>
<proteinExistence type="predicted"/>
<accession>B3ED88</accession>
<dbReference type="InterPro" id="IPR025420">
    <property type="entry name" value="DUF4143"/>
</dbReference>
<name>B3ED88_CHLL2</name>
<evidence type="ECO:0000259" key="1">
    <source>
        <dbReference type="Pfam" id="PF13635"/>
    </source>
</evidence>
<sequence length="135" mass="15161">MTTLLPLCHPALHAQNMLQSDWFSGYTATYIERDLRQVIKIQDLSVCQRFVRLCAGRNGQLLNLDALAGETGISHTTARAWLSVLESSYIVHLLPPYYGNFGKRLVKTPKLYCIHQGLTCWLPGIRSIELLADCG</sequence>
<dbReference type="OrthoDB" id="9778168at2"/>
<reference evidence="2 3" key="1">
    <citation type="submission" date="2008-05" db="EMBL/GenBank/DDBJ databases">
        <title>Complete sequence of Chlorobium limicola DSM 245.</title>
        <authorList>
            <consortium name="US DOE Joint Genome Institute"/>
            <person name="Lucas S."/>
            <person name="Copeland A."/>
            <person name="Lapidus A."/>
            <person name="Glavina del Rio T."/>
            <person name="Dalin E."/>
            <person name="Tice H."/>
            <person name="Bruce D."/>
            <person name="Goodwin L."/>
            <person name="Pitluck S."/>
            <person name="Schmutz J."/>
            <person name="Larimer F."/>
            <person name="Land M."/>
            <person name="Hauser L."/>
            <person name="Kyrpides N."/>
            <person name="Ovchinnikova G."/>
            <person name="Zhao F."/>
            <person name="Li T."/>
            <person name="Liu Z."/>
            <person name="Overmann J."/>
            <person name="Bryant D.A."/>
            <person name="Richardson P."/>
        </authorList>
    </citation>
    <scope>NUCLEOTIDE SEQUENCE [LARGE SCALE GENOMIC DNA]</scope>
    <source>
        <strain evidence="3">DSM 245 / NBRC 103803 / 6330</strain>
    </source>
</reference>
<dbReference type="eggNOG" id="COG1373">
    <property type="taxonomic scope" value="Bacteria"/>
</dbReference>
<dbReference type="Pfam" id="PF13635">
    <property type="entry name" value="DUF4143"/>
    <property type="match status" value="1"/>
</dbReference>
<protein>
    <submittedName>
        <fullName evidence="2">ATPase (AAA+ superfamily)-like protein</fullName>
    </submittedName>
</protein>
<dbReference type="AlphaFoldDB" id="B3ED88"/>
<evidence type="ECO:0000313" key="2">
    <source>
        <dbReference type="EMBL" id="ACD90513.1"/>
    </source>
</evidence>
<evidence type="ECO:0000313" key="3">
    <source>
        <dbReference type="Proteomes" id="UP000008841"/>
    </source>
</evidence>
<dbReference type="STRING" id="290315.Clim_1454"/>
<dbReference type="PANTHER" id="PTHR43566">
    <property type="entry name" value="CONSERVED PROTEIN"/>
    <property type="match status" value="1"/>
</dbReference>
<dbReference type="Proteomes" id="UP000008841">
    <property type="component" value="Chromosome"/>
</dbReference>
<feature type="domain" description="DUF4143" evidence="1">
    <location>
        <begin position="32"/>
        <end position="132"/>
    </location>
</feature>